<feature type="transmembrane region" description="Helical" evidence="1">
    <location>
        <begin position="327"/>
        <end position="347"/>
    </location>
</feature>
<dbReference type="SUPFAM" id="SSF54862">
    <property type="entry name" value="4Fe-4S ferredoxins"/>
    <property type="match status" value="1"/>
</dbReference>
<dbReference type="EMBL" id="WIXJ01000006">
    <property type="protein sequence ID" value="MQY51965.1"/>
    <property type="molecule type" value="Genomic_DNA"/>
</dbReference>
<keyword evidence="1" id="KW-0472">Membrane</keyword>
<evidence type="ECO:0000313" key="2">
    <source>
        <dbReference type="EMBL" id="MQY51965.1"/>
    </source>
</evidence>
<dbReference type="Proteomes" id="UP000480275">
    <property type="component" value="Unassembled WGS sequence"/>
</dbReference>
<keyword evidence="1" id="KW-1133">Transmembrane helix</keyword>
<dbReference type="OrthoDB" id="9765258at2"/>
<sequence length="368" mass="38338">MGKRAKAGKEAKATITDEARRTLALCNVCGYCTGYCDVFAAAERRPALADGDLAHLAHLCHNCRSCYYACQYAPPHEFAINVPATLARLRAADYRARAWPWAPSTPALGALVVACLLGVPALTLVAVPADTLFAAHRGPGAFYAIVPQNLMSGGAALAFGSAALLIVAGVVRFWRQSARTAPMPTASAGTALPRALADIATLRNLDGGGTGCHEREDASARGRRHAHHALFYGFLLCLASTASGAFQHHFLGQPAPYPVLSAPVLLGSLGGVAMLAGIAGLTRRKRHADPAPTASETEPANRLLLATLAAIAASGLALLALRDTPAMGMSLALHLGSVLGLALSMPFGKFVHGAYRGAALLRQAREDR</sequence>
<dbReference type="InterPro" id="IPR012830">
    <property type="entry name" value="Citrate_utilization_prot_B"/>
</dbReference>
<organism evidence="2 3">
    <name type="scientific">Rhodocyclus tenuis</name>
    <name type="common">Rhodospirillum tenue</name>
    <dbReference type="NCBI Taxonomy" id="1066"/>
    <lineage>
        <taxon>Bacteria</taxon>
        <taxon>Pseudomonadati</taxon>
        <taxon>Pseudomonadota</taxon>
        <taxon>Betaproteobacteria</taxon>
        <taxon>Rhodocyclales</taxon>
        <taxon>Rhodocyclaceae</taxon>
        <taxon>Rhodocyclus</taxon>
    </lineage>
</organism>
<reference evidence="2 3" key="1">
    <citation type="submission" date="2019-10" db="EMBL/GenBank/DDBJ databases">
        <title>Whole-genome sequence of the purple nonsulfur photosynthetic bacterium Rhodocyclus tenuis.</title>
        <authorList>
            <person name="Kyndt J.A."/>
            <person name="Meyer T.E."/>
        </authorList>
    </citation>
    <scope>NUCLEOTIDE SEQUENCE [LARGE SCALE GENOMIC DNA]</scope>
    <source>
        <strain evidence="2 3">DSM 110</strain>
    </source>
</reference>
<evidence type="ECO:0000313" key="3">
    <source>
        <dbReference type="Proteomes" id="UP000480275"/>
    </source>
</evidence>
<evidence type="ECO:0000256" key="1">
    <source>
        <dbReference type="SAM" id="Phobius"/>
    </source>
</evidence>
<dbReference type="AlphaFoldDB" id="A0A6L5JXB3"/>
<dbReference type="NCBIfam" id="TIGR02484">
    <property type="entry name" value="CitB"/>
    <property type="match status" value="1"/>
</dbReference>
<feature type="transmembrane region" description="Helical" evidence="1">
    <location>
        <begin position="229"/>
        <end position="250"/>
    </location>
</feature>
<comment type="caution">
    <text evidence="2">The sequence shown here is derived from an EMBL/GenBank/DDBJ whole genome shotgun (WGS) entry which is preliminary data.</text>
</comment>
<name>A0A6L5JXB3_RHOTE</name>
<gene>
    <name evidence="2" type="primary">tcuB</name>
    <name evidence="2" type="ORF">GHK24_09270</name>
</gene>
<proteinExistence type="predicted"/>
<dbReference type="InterPro" id="IPR036197">
    <property type="entry name" value="NarG-like_sf"/>
</dbReference>
<feature type="transmembrane region" description="Helical" evidence="1">
    <location>
        <begin position="303"/>
        <end position="321"/>
    </location>
</feature>
<dbReference type="Gene3D" id="1.20.950.20">
    <property type="entry name" value="Transmembrane di-heme cytochromes, Chain C"/>
    <property type="match status" value="1"/>
</dbReference>
<feature type="transmembrane region" description="Helical" evidence="1">
    <location>
        <begin position="107"/>
        <end position="129"/>
    </location>
</feature>
<keyword evidence="1" id="KW-0812">Transmembrane</keyword>
<feature type="transmembrane region" description="Helical" evidence="1">
    <location>
        <begin position="262"/>
        <end position="282"/>
    </location>
</feature>
<protein>
    <submittedName>
        <fullName evidence="2">Tricarballylate utilization 4Fe-4S protein TcuB</fullName>
    </submittedName>
</protein>
<accession>A0A6L5JXB3</accession>
<feature type="transmembrane region" description="Helical" evidence="1">
    <location>
        <begin position="149"/>
        <end position="174"/>
    </location>
</feature>
<dbReference type="SUPFAM" id="SSF103501">
    <property type="entry name" value="Respiratory nitrate reductase 1 gamma chain"/>
    <property type="match status" value="1"/>
</dbReference>